<keyword evidence="6" id="KW-1185">Reference proteome</keyword>
<comment type="subcellular location">
    <subcellularLocation>
        <location evidence="1">Membrane</location>
        <topology evidence="1">Multi-pass membrane protein</topology>
    </subcellularLocation>
</comment>
<feature type="transmembrane region" description="Helical" evidence="5">
    <location>
        <begin position="459"/>
        <end position="477"/>
    </location>
</feature>
<name>A0A6J1MMT2_BICAN</name>
<feature type="transmembrane region" description="Helical" evidence="5">
    <location>
        <begin position="309"/>
        <end position="328"/>
    </location>
</feature>
<organism evidence="6 7">
    <name type="scientific">Bicyclus anynana</name>
    <name type="common">Squinting bush brown butterfly</name>
    <dbReference type="NCBI Taxonomy" id="110368"/>
    <lineage>
        <taxon>Eukaryota</taxon>
        <taxon>Metazoa</taxon>
        <taxon>Ecdysozoa</taxon>
        <taxon>Arthropoda</taxon>
        <taxon>Hexapoda</taxon>
        <taxon>Insecta</taxon>
        <taxon>Pterygota</taxon>
        <taxon>Neoptera</taxon>
        <taxon>Endopterygota</taxon>
        <taxon>Lepidoptera</taxon>
        <taxon>Glossata</taxon>
        <taxon>Ditrysia</taxon>
        <taxon>Papilionoidea</taxon>
        <taxon>Nymphalidae</taxon>
        <taxon>Satyrinae</taxon>
        <taxon>Satyrini</taxon>
        <taxon>Mycalesina</taxon>
        <taxon>Bicyclus</taxon>
    </lineage>
</organism>
<feature type="transmembrane region" description="Helical" evidence="5">
    <location>
        <begin position="394"/>
        <end position="417"/>
    </location>
</feature>
<sequence>MSIIGTVHEDVTTDVLGHIGTWQWLVTFVSATLSVPSMLNQYEDMFLLAPPRGVECFVSDASSIFNTSLCTFTVLNGTKVQRCNAWHVKFLWVIWIKKSWLIFCDPKIKALSTTIICRLGLVFGCIIFGLVADSFGRKLAITIDVIAELGFRLILTFCNSESWFLLVIFLRSLFASANIYMGIILTCEIASVSWRTLLNTIVSIPRMLATVCAVPLANSAPNAETFNFIACLFSASILLLLRWTPESPQWLLYNRRIPRAEKILVEAAKVNGIELCSDFKIRPVNHRAYHCLDESWACVNILTTHNIKVLSLTILVFWALYLFLYSSLYIRIQYKQPNYGLLKTFCFIIALGLLNWCLSKNFKMKTLVQMDLAIIGSSSVALILSNMFEFHISPIANVISPLALAAIVIVHGLMVNITPRLFAINIRATLLGCCHSVGHLGSLICCVIVTFQVMNDQTLMFVEAGLVLLLIVVCSVLPDVDGREMPDVLEDMDYFSELSKPLRWASQKTKYPSREEIELRVYSFGSAKPNPLNDSDDRPPAKRIGWLHIEQLFRKLRKT</sequence>
<dbReference type="GeneID" id="112043075"/>
<feature type="transmembrane region" description="Helical" evidence="5">
    <location>
        <begin position="370"/>
        <end position="388"/>
    </location>
</feature>
<keyword evidence="4 5" id="KW-0472">Membrane</keyword>
<dbReference type="SUPFAM" id="SSF103473">
    <property type="entry name" value="MFS general substrate transporter"/>
    <property type="match status" value="1"/>
</dbReference>
<reference evidence="7" key="1">
    <citation type="submission" date="2025-08" db="UniProtKB">
        <authorList>
            <consortium name="RefSeq"/>
        </authorList>
    </citation>
    <scope>IDENTIFICATION</scope>
</reference>
<accession>A0A6J1MMT2</accession>
<dbReference type="AlphaFoldDB" id="A0A6J1MMT2"/>
<dbReference type="GO" id="GO:0022857">
    <property type="term" value="F:transmembrane transporter activity"/>
    <property type="evidence" value="ECO:0007669"/>
    <property type="project" value="InterPro"/>
</dbReference>
<dbReference type="InterPro" id="IPR005828">
    <property type="entry name" value="MFS_sugar_transport-like"/>
</dbReference>
<protein>
    <submittedName>
        <fullName evidence="7">Solute carrier family 22 member 21-like</fullName>
    </submittedName>
</protein>
<dbReference type="GO" id="GO:0016020">
    <property type="term" value="C:membrane"/>
    <property type="evidence" value="ECO:0007669"/>
    <property type="project" value="UniProtKB-SubCell"/>
</dbReference>
<feature type="transmembrane region" description="Helical" evidence="5">
    <location>
        <begin position="340"/>
        <end position="358"/>
    </location>
</feature>
<keyword evidence="3 5" id="KW-1133">Transmembrane helix</keyword>
<gene>
    <name evidence="7" type="primary">LOC112043075</name>
</gene>
<feature type="transmembrane region" description="Helical" evidence="5">
    <location>
        <begin position="163"/>
        <end position="185"/>
    </location>
</feature>
<evidence type="ECO:0000256" key="2">
    <source>
        <dbReference type="ARBA" id="ARBA00022692"/>
    </source>
</evidence>
<dbReference type="KEGG" id="bany:112043075"/>
<evidence type="ECO:0000256" key="4">
    <source>
        <dbReference type="ARBA" id="ARBA00023136"/>
    </source>
</evidence>
<dbReference type="Gene3D" id="1.20.1250.20">
    <property type="entry name" value="MFS general substrate transporter like domains"/>
    <property type="match status" value="1"/>
</dbReference>
<dbReference type="Pfam" id="PF00083">
    <property type="entry name" value="Sugar_tr"/>
    <property type="match status" value="1"/>
</dbReference>
<proteinExistence type="predicted"/>
<evidence type="ECO:0000256" key="5">
    <source>
        <dbReference type="SAM" id="Phobius"/>
    </source>
</evidence>
<dbReference type="OrthoDB" id="5296287at2759"/>
<dbReference type="PANTHER" id="PTHR24064">
    <property type="entry name" value="SOLUTE CARRIER FAMILY 22 MEMBER"/>
    <property type="match status" value="1"/>
</dbReference>
<dbReference type="RefSeq" id="XP_023934107.2">
    <property type="nucleotide sequence ID" value="XM_024078339.2"/>
</dbReference>
<evidence type="ECO:0000256" key="1">
    <source>
        <dbReference type="ARBA" id="ARBA00004141"/>
    </source>
</evidence>
<evidence type="ECO:0000313" key="7">
    <source>
        <dbReference type="RefSeq" id="XP_023934107.2"/>
    </source>
</evidence>
<keyword evidence="2 5" id="KW-0812">Transmembrane</keyword>
<dbReference type="InterPro" id="IPR036259">
    <property type="entry name" value="MFS_trans_sf"/>
</dbReference>
<feature type="transmembrane region" description="Helical" evidence="5">
    <location>
        <begin position="110"/>
        <end position="132"/>
    </location>
</feature>
<dbReference type="Proteomes" id="UP001652582">
    <property type="component" value="Chromosome 13"/>
</dbReference>
<evidence type="ECO:0000313" key="6">
    <source>
        <dbReference type="Proteomes" id="UP001652582"/>
    </source>
</evidence>
<feature type="transmembrane region" description="Helical" evidence="5">
    <location>
        <begin position="429"/>
        <end position="453"/>
    </location>
</feature>
<evidence type="ECO:0000256" key="3">
    <source>
        <dbReference type="ARBA" id="ARBA00022989"/>
    </source>
</evidence>